<comment type="similarity">
    <text evidence="1 6">Belongs to the protein prenyltransferase subunit alpha family.</text>
</comment>
<dbReference type="OrthoDB" id="1658at2759"/>
<evidence type="ECO:0000256" key="4">
    <source>
        <dbReference type="ARBA" id="ARBA00022737"/>
    </source>
</evidence>
<dbReference type="STRING" id="7070.D6WLD9"/>
<evidence type="ECO:0000313" key="8">
    <source>
        <dbReference type="Proteomes" id="UP000007266"/>
    </source>
</evidence>
<name>D6WLD9_TRICA</name>
<dbReference type="EMBL" id="KQ971343">
    <property type="protein sequence ID" value="EFA04776.2"/>
    <property type="molecule type" value="Genomic_DNA"/>
</dbReference>
<comment type="catalytic activity">
    <reaction evidence="5 6">
        <text>geranylgeranyl diphosphate + L-cysteinyl-[protein] = S-geranylgeranyl-L-cysteinyl-[protein] + diphosphate</text>
        <dbReference type="Rhea" id="RHEA:21240"/>
        <dbReference type="Rhea" id="RHEA-COMP:10131"/>
        <dbReference type="Rhea" id="RHEA-COMP:11537"/>
        <dbReference type="ChEBI" id="CHEBI:29950"/>
        <dbReference type="ChEBI" id="CHEBI:33019"/>
        <dbReference type="ChEBI" id="CHEBI:57533"/>
        <dbReference type="ChEBI" id="CHEBI:86021"/>
        <dbReference type="EC" id="2.5.1.60"/>
    </reaction>
</comment>
<dbReference type="SUPFAM" id="SSF48439">
    <property type="entry name" value="Protein prenylyltransferase"/>
    <property type="match status" value="1"/>
</dbReference>
<dbReference type="GO" id="GO:0006888">
    <property type="term" value="P:endoplasmic reticulum to Golgi vesicle-mediated transport"/>
    <property type="evidence" value="ECO:0000318"/>
    <property type="project" value="GO_Central"/>
</dbReference>
<dbReference type="GO" id="GO:0097354">
    <property type="term" value="P:prenylation"/>
    <property type="evidence" value="ECO:0007669"/>
    <property type="project" value="UniProtKB-UniRule"/>
</dbReference>
<organism evidence="7 8">
    <name type="scientific">Tribolium castaneum</name>
    <name type="common">Red flour beetle</name>
    <dbReference type="NCBI Taxonomy" id="7070"/>
    <lineage>
        <taxon>Eukaryota</taxon>
        <taxon>Metazoa</taxon>
        <taxon>Ecdysozoa</taxon>
        <taxon>Arthropoda</taxon>
        <taxon>Hexapoda</taxon>
        <taxon>Insecta</taxon>
        <taxon>Pterygota</taxon>
        <taxon>Neoptera</taxon>
        <taxon>Endopterygota</taxon>
        <taxon>Coleoptera</taxon>
        <taxon>Polyphaga</taxon>
        <taxon>Cucujiformia</taxon>
        <taxon>Tenebrionidae</taxon>
        <taxon>Tenebrionidae incertae sedis</taxon>
        <taxon>Tribolium</taxon>
    </lineage>
</organism>
<evidence type="ECO:0000256" key="1">
    <source>
        <dbReference type="ARBA" id="ARBA00006734"/>
    </source>
</evidence>
<dbReference type="PANTHER" id="PTHR11129">
    <property type="entry name" value="PROTEIN FARNESYLTRANSFERASE ALPHA SUBUNIT/RAB GERANYLGERANYL TRANSFERASE ALPHA SUBUNIT"/>
    <property type="match status" value="1"/>
</dbReference>
<evidence type="ECO:0000256" key="3">
    <source>
        <dbReference type="ARBA" id="ARBA00022679"/>
    </source>
</evidence>
<comment type="function">
    <text evidence="6">Catalyzes the transfer of a geranyl-geranyl moiety from geranyl-geranyl pyrophosphate to cysteines occuring in specific C-terminal amino acid sequences.</text>
</comment>
<dbReference type="Proteomes" id="UP000007266">
    <property type="component" value="Linkage group 5"/>
</dbReference>
<proteinExistence type="inferred from homology"/>
<dbReference type="FunFam" id="1.25.40.120:FF:000001">
    <property type="entry name" value="Geranylgeranyl transferase type-2 subunit alpha"/>
    <property type="match status" value="1"/>
</dbReference>
<evidence type="ECO:0000256" key="6">
    <source>
        <dbReference type="RuleBase" id="RU367120"/>
    </source>
</evidence>
<dbReference type="PROSITE" id="PS51147">
    <property type="entry name" value="PFTA"/>
    <property type="match status" value="4"/>
</dbReference>
<keyword evidence="2 6" id="KW-0637">Prenyltransferase</keyword>
<reference evidence="7 8" key="1">
    <citation type="journal article" date="2008" name="Nature">
        <title>The genome of the model beetle and pest Tribolium castaneum.</title>
        <authorList>
            <consortium name="Tribolium Genome Sequencing Consortium"/>
            <person name="Richards S."/>
            <person name="Gibbs R.A."/>
            <person name="Weinstock G.M."/>
            <person name="Brown S.J."/>
            <person name="Denell R."/>
            <person name="Beeman R.W."/>
            <person name="Gibbs R."/>
            <person name="Beeman R.W."/>
            <person name="Brown S.J."/>
            <person name="Bucher G."/>
            <person name="Friedrich M."/>
            <person name="Grimmelikhuijzen C.J."/>
            <person name="Klingler M."/>
            <person name="Lorenzen M."/>
            <person name="Richards S."/>
            <person name="Roth S."/>
            <person name="Schroder R."/>
            <person name="Tautz D."/>
            <person name="Zdobnov E.M."/>
            <person name="Muzny D."/>
            <person name="Gibbs R.A."/>
            <person name="Weinstock G.M."/>
            <person name="Attaway T."/>
            <person name="Bell S."/>
            <person name="Buhay C.J."/>
            <person name="Chandrabose M.N."/>
            <person name="Chavez D."/>
            <person name="Clerk-Blankenburg K.P."/>
            <person name="Cree A."/>
            <person name="Dao M."/>
            <person name="Davis C."/>
            <person name="Chacko J."/>
            <person name="Dinh H."/>
            <person name="Dugan-Rocha S."/>
            <person name="Fowler G."/>
            <person name="Garner T.T."/>
            <person name="Garnes J."/>
            <person name="Gnirke A."/>
            <person name="Hawes A."/>
            <person name="Hernandez J."/>
            <person name="Hines S."/>
            <person name="Holder M."/>
            <person name="Hume J."/>
            <person name="Jhangiani S.N."/>
            <person name="Joshi V."/>
            <person name="Khan Z.M."/>
            <person name="Jackson L."/>
            <person name="Kovar C."/>
            <person name="Kowis A."/>
            <person name="Lee S."/>
            <person name="Lewis L.R."/>
            <person name="Margolis J."/>
            <person name="Morgan M."/>
            <person name="Nazareth L.V."/>
            <person name="Nguyen N."/>
            <person name="Okwuonu G."/>
            <person name="Parker D."/>
            <person name="Richards S."/>
            <person name="Ruiz S.J."/>
            <person name="Santibanez J."/>
            <person name="Savard J."/>
            <person name="Scherer S.E."/>
            <person name="Schneider B."/>
            <person name="Sodergren E."/>
            <person name="Tautz D."/>
            <person name="Vattahil S."/>
            <person name="Villasana D."/>
            <person name="White C.S."/>
            <person name="Wright R."/>
            <person name="Park Y."/>
            <person name="Beeman R.W."/>
            <person name="Lord J."/>
            <person name="Oppert B."/>
            <person name="Lorenzen M."/>
            <person name="Brown S."/>
            <person name="Wang L."/>
            <person name="Savard J."/>
            <person name="Tautz D."/>
            <person name="Richards S."/>
            <person name="Weinstock G."/>
            <person name="Gibbs R.A."/>
            <person name="Liu Y."/>
            <person name="Worley K."/>
            <person name="Weinstock G."/>
            <person name="Elsik C.G."/>
            <person name="Reese J.T."/>
            <person name="Elhaik E."/>
            <person name="Landan G."/>
            <person name="Graur D."/>
            <person name="Arensburger P."/>
            <person name="Atkinson P."/>
            <person name="Beeman R.W."/>
            <person name="Beidler J."/>
            <person name="Brown S.J."/>
            <person name="Demuth J.P."/>
            <person name="Drury D.W."/>
            <person name="Du Y.Z."/>
            <person name="Fujiwara H."/>
            <person name="Lorenzen M."/>
            <person name="Maselli V."/>
            <person name="Osanai M."/>
            <person name="Park Y."/>
            <person name="Robertson H.M."/>
            <person name="Tu Z."/>
            <person name="Wang J.J."/>
            <person name="Wang S."/>
            <person name="Richards S."/>
            <person name="Song H."/>
            <person name="Zhang L."/>
            <person name="Sodergren E."/>
            <person name="Werner D."/>
            <person name="Stanke M."/>
            <person name="Morgenstern B."/>
            <person name="Solovyev V."/>
            <person name="Kosarev P."/>
            <person name="Brown G."/>
            <person name="Chen H.C."/>
            <person name="Ermolaeva O."/>
            <person name="Hlavina W."/>
            <person name="Kapustin Y."/>
            <person name="Kiryutin B."/>
            <person name="Kitts P."/>
            <person name="Maglott D."/>
            <person name="Pruitt K."/>
            <person name="Sapojnikov V."/>
            <person name="Souvorov A."/>
            <person name="Mackey A.J."/>
            <person name="Waterhouse R.M."/>
            <person name="Wyder S."/>
            <person name="Zdobnov E.M."/>
            <person name="Zdobnov E.M."/>
            <person name="Wyder S."/>
            <person name="Kriventseva E.V."/>
            <person name="Kadowaki T."/>
            <person name="Bork P."/>
            <person name="Aranda M."/>
            <person name="Bao R."/>
            <person name="Beermann A."/>
            <person name="Berns N."/>
            <person name="Bolognesi R."/>
            <person name="Bonneton F."/>
            <person name="Bopp D."/>
            <person name="Brown S.J."/>
            <person name="Bucher G."/>
            <person name="Butts T."/>
            <person name="Chaumot A."/>
            <person name="Denell R.E."/>
            <person name="Ferrier D.E."/>
            <person name="Friedrich M."/>
            <person name="Gordon C.M."/>
            <person name="Jindra M."/>
            <person name="Klingler M."/>
            <person name="Lan Q."/>
            <person name="Lattorff H.M."/>
            <person name="Laudet V."/>
            <person name="von Levetsow C."/>
            <person name="Liu Z."/>
            <person name="Lutz R."/>
            <person name="Lynch J.A."/>
            <person name="da Fonseca R.N."/>
            <person name="Posnien N."/>
            <person name="Reuter R."/>
            <person name="Roth S."/>
            <person name="Savard J."/>
            <person name="Schinko J.B."/>
            <person name="Schmitt C."/>
            <person name="Schoppmeier M."/>
            <person name="Schroder R."/>
            <person name="Shippy T.D."/>
            <person name="Simonnet F."/>
            <person name="Marques-Souza H."/>
            <person name="Tautz D."/>
            <person name="Tomoyasu Y."/>
            <person name="Trauner J."/>
            <person name="Van der Zee M."/>
            <person name="Vervoort M."/>
            <person name="Wittkopp N."/>
            <person name="Wimmer E.A."/>
            <person name="Yang X."/>
            <person name="Jones A.K."/>
            <person name="Sattelle D.B."/>
            <person name="Ebert P.R."/>
            <person name="Nelson D."/>
            <person name="Scott J.G."/>
            <person name="Beeman R.W."/>
            <person name="Muthukrishnan S."/>
            <person name="Kramer K.J."/>
            <person name="Arakane Y."/>
            <person name="Beeman R.W."/>
            <person name="Zhu Q."/>
            <person name="Hogenkamp D."/>
            <person name="Dixit R."/>
            <person name="Oppert B."/>
            <person name="Jiang H."/>
            <person name="Zou Z."/>
            <person name="Marshall J."/>
            <person name="Elpidina E."/>
            <person name="Vinokurov K."/>
            <person name="Oppert C."/>
            <person name="Zou Z."/>
            <person name="Evans J."/>
            <person name="Lu Z."/>
            <person name="Zhao P."/>
            <person name="Sumathipala N."/>
            <person name="Altincicek B."/>
            <person name="Vilcinskas A."/>
            <person name="Williams M."/>
            <person name="Hultmark D."/>
            <person name="Hetru C."/>
            <person name="Jiang H."/>
            <person name="Grimmelikhuijzen C.J."/>
            <person name="Hauser F."/>
            <person name="Cazzamali G."/>
            <person name="Williamson M."/>
            <person name="Park Y."/>
            <person name="Li B."/>
            <person name="Tanaka Y."/>
            <person name="Predel R."/>
            <person name="Neupert S."/>
            <person name="Schachtner J."/>
            <person name="Verleyen P."/>
            <person name="Raible F."/>
            <person name="Bork P."/>
            <person name="Friedrich M."/>
            <person name="Walden K.K."/>
            <person name="Robertson H.M."/>
            <person name="Angeli S."/>
            <person name="Foret S."/>
            <person name="Bucher G."/>
            <person name="Schuetz S."/>
            <person name="Maleszka R."/>
            <person name="Wimmer E.A."/>
            <person name="Beeman R.W."/>
            <person name="Lorenzen M."/>
            <person name="Tomoyasu Y."/>
            <person name="Miller S.C."/>
            <person name="Grossmann D."/>
            <person name="Bucher G."/>
        </authorList>
    </citation>
    <scope>NUCLEOTIDE SEQUENCE [LARGE SCALE GENOMIC DNA]</scope>
    <source>
        <strain evidence="7 8">Georgia GA2</strain>
    </source>
</reference>
<dbReference type="PANTHER" id="PTHR11129:SF2">
    <property type="entry name" value="GERANYLGERANYL TRANSFERASE TYPE-2 SUBUNIT ALPHA"/>
    <property type="match status" value="1"/>
</dbReference>
<dbReference type="Gene3D" id="1.25.40.120">
    <property type="entry name" value="Protein prenylyltransferase"/>
    <property type="match status" value="1"/>
</dbReference>
<reference evidence="7 8" key="2">
    <citation type="journal article" date="2010" name="Nucleic Acids Res.">
        <title>BeetleBase in 2010: revisions to provide comprehensive genomic information for Tribolium castaneum.</title>
        <authorList>
            <person name="Kim H.S."/>
            <person name="Murphy T."/>
            <person name="Xia J."/>
            <person name="Caragea D."/>
            <person name="Park Y."/>
            <person name="Beeman R.W."/>
            <person name="Lorenzen M.D."/>
            <person name="Butcher S."/>
            <person name="Manak J.R."/>
            <person name="Brown S.J."/>
        </authorList>
    </citation>
    <scope>GENOME REANNOTATION</scope>
    <source>
        <strain evidence="7 8">Georgia GA2</strain>
    </source>
</reference>
<gene>
    <name evidence="7" type="primary">AUGUSTUS-3.0.2_30751</name>
    <name evidence="7" type="ORF">TcasGA2_TC030751</name>
</gene>
<evidence type="ECO:0000256" key="5">
    <source>
        <dbReference type="ARBA" id="ARBA00047658"/>
    </source>
</evidence>
<sequence length="312" mass="37165">MHGRIKVRTSEEQKLQKQKEQQKKLVAYRMGMKQILSTRNKENYDPASLLLSGQLLSVNPDIYTLWNYRKEATLMELKENHSDAENGDEKSIEFCENELRLTEQCLLSNPKSYGSWHHRYWILNHHPKPNWQREFDLCTKYLSMDDRNFHCWDFRRLLVNKIGITLTDEIAFSTERININFSNYSSWHYRSTLQFLTDAESVAKELTLVQNAVFTDPIDTSAWFYLRWVLSNPNLRKTQKDELLEALEQLQELEPDCKWIVMAKCWLSGNITVLDKEHVENNVHYYKELIKLDPLRRGHYEDCLKIVETKID</sequence>
<dbReference type="AlphaFoldDB" id="D6WLD9"/>
<protein>
    <recommendedName>
        <fullName evidence="6">Geranylgeranyl transferase type-2 subunit alpha</fullName>
        <ecNumber evidence="6">2.5.1.60</ecNumber>
    </recommendedName>
    <alternativeName>
        <fullName evidence="6">Geranylgeranyl transferase type II subunit alpha</fullName>
    </alternativeName>
</protein>
<dbReference type="FunCoup" id="D6WLD9">
    <property type="interactions" value="663"/>
</dbReference>
<dbReference type="InParanoid" id="D6WLD9"/>
<dbReference type="Pfam" id="PF01239">
    <property type="entry name" value="PPTA"/>
    <property type="match status" value="4"/>
</dbReference>
<dbReference type="HOGENOM" id="CLU_031996_3_1_1"/>
<dbReference type="GO" id="GO:0005968">
    <property type="term" value="C:Rab-protein geranylgeranyltransferase complex"/>
    <property type="evidence" value="ECO:0000318"/>
    <property type="project" value="GO_Central"/>
</dbReference>
<evidence type="ECO:0000313" key="7">
    <source>
        <dbReference type="EMBL" id="EFA04776.2"/>
    </source>
</evidence>
<dbReference type="EC" id="2.5.1.60" evidence="6"/>
<dbReference type="GO" id="GO:0004663">
    <property type="term" value="F:Rab geranylgeranyltransferase activity"/>
    <property type="evidence" value="ECO:0007669"/>
    <property type="project" value="UniProtKB-UniRule"/>
</dbReference>
<dbReference type="OMA" id="RKFPKCY"/>
<keyword evidence="3 6" id="KW-0808">Transferase</keyword>
<keyword evidence="4" id="KW-0677">Repeat</keyword>
<dbReference type="InterPro" id="IPR002088">
    <property type="entry name" value="Prenyl_trans_a"/>
</dbReference>
<accession>D6WLD9</accession>
<dbReference type="GO" id="GO:0005737">
    <property type="term" value="C:cytoplasm"/>
    <property type="evidence" value="ECO:0000318"/>
    <property type="project" value="GO_Central"/>
</dbReference>
<evidence type="ECO:0000256" key="2">
    <source>
        <dbReference type="ARBA" id="ARBA00022602"/>
    </source>
</evidence>
<dbReference type="KEGG" id="tca:663584"/>
<keyword evidence="8" id="KW-1185">Reference proteome</keyword>